<organism evidence="2 3">
    <name type="scientific">Pontibacter qinzhouensis</name>
    <dbReference type="NCBI Taxonomy" id="2603253"/>
    <lineage>
        <taxon>Bacteria</taxon>
        <taxon>Pseudomonadati</taxon>
        <taxon>Bacteroidota</taxon>
        <taxon>Cytophagia</taxon>
        <taxon>Cytophagales</taxon>
        <taxon>Hymenobacteraceae</taxon>
        <taxon>Pontibacter</taxon>
    </lineage>
</organism>
<dbReference type="AlphaFoldDB" id="A0A5C8J2E7"/>
<keyword evidence="1" id="KW-0732">Signal</keyword>
<gene>
    <name evidence="2" type="ORF">FVR03_20705</name>
</gene>
<dbReference type="RefSeq" id="WP_147923682.1">
    <property type="nucleotide sequence ID" value="NZ_VRTY01000111.1"/>
</dbReference>
<dbReference type="Proteomes" id="UP000321926">
    <property type="component" value="Unassembled WGS sequence"/>
</dbReference>
<proteinExistence type="predicted"/>
<name>A0A5C8J2E7_9BACT</name>
<feature type="chain" id="PRO_5022947758" evidence="1">
    <location>
        <begin position="21"/>
        <end position="483"/>
    </location>
</feature>
<evidence type="ECO:0000313" key="3">
    <source>
        <dbReference type="Proteomes" id="UP000321926"/>
    </source>
</evidence>
<comment type="caution">
    <text evidence="2">The sequence shown here is derived from an EMBL/GenBank/DDBJ whole genome shotgun (WGS) entry which is preliminary data.</text>
</comment>
<reference evidence="2 3" key="1">
    <citation type="submission" date="2019-08" db="EMBL/GenBank/DDBJ databases">
        <authorList>
            <person name="Shi S."/>
        </authorList>
    </citation>
    <scope>NUCLEOTIDE SEQUENCE [LARGE SCALE GENOMIC DNA]</scope>
    <source>
        <strain evidence="2 3">GY10130</strain>
    </source>
</reference>
<dbReference type="OrthoDB" id="892619at2"/>
<protein>
    <submittedName>
        <fullName evidence="2">Uncharacterized protein</fullName>
    </submittedName>
</protein>
<evidence type="ECO:0000256" key="1">
    <source>
        <dbReference type="SAM" id="SignalP"/>
    </source>
</evidence>
<accession>A0A5C8J2E7</accession>
<evidence type="ECO:0000313" key="2">
    <source>
        <dbReference type="EMBL" id="TXK28423.1"/>
    </source>
</evidence>
<sequence length="483" mass="54146">MIRFTLFLFVLLATSLAAVAQEPVFTWGAAIDREPREFENMRVVGLSPDSGFYAIYTEAGKTTLERYNQQNQRLWATVLLPRSPENQPIEFQDAVVLEQKVYLVSSRLVKGVTTIYAQEITANGNYNPQIQPLLQAKHGGKLQLTTSGQNNLLLATLTDEAKKTGTATVLGADLKPRFSKTFSARTLPVQTLLLDNGTAYMLLKSLSTEPSTKSFLLYRLQANSSKPNEMAIGHEQYRPMQALLTTTAAQDVVVTGYYSSTAEAAKQAPVPEGTFYFRFGKDSLKQRAGRFTAFNKAALQKHTSYKPEKDSTRWLRQLQLKQLVPVPHGGVIALGEVDHTEADQTTYQEDVLAVMLEEDGTPYYTTTIYKKQANPNNNEQIGSFMATNSGNYLQLLYLDFEYNFSDDDKLIIAGKNASNKEPVLITVLSNGEQQVKPLHKSQTGREQQRFYLRPTSAFQVSDKEFIVLGIGLGYYKYGRLKFR</sequence>
<feature type="signal peptide" evidence="1">
    <location>
        <begin position="1"/>
        <end position="20"/>
    </location>
</feature>
<keyword evidence="3" id="KW-1185">Reference proteome</keyword>
<dbReference type="EMBL" id="VRTY01000111">
    <property type="protein sequence ID" value="TXK28423.1"/>
    <property type="molecule type" value="Genomic_DNA"/>
</dbReference>